<keyword evidence="2" id="KW-1185">Reference proteome</keyword>
<evidence type="ECO:0000313" key="2">
    <source>
        <dbReference type="Proteomes" id="UP000199452"/>
    </source>
</evidence>
<evidence type="ECO:0008006" key="3">
    <source>
        <dbReference type="Google" id="ProtNLM"/>
    </source>
</evidence>
<proteinExistence type="predicted"/>
<sequence>MQYLKQGKIQPQNIFTMKHNLPNKRKTALAFLLFFLITVTSVKSQETADTTKKVPEKPWKITNALSITFSQVALSNWVAGGEKSISGNGSYIFGSKFKDENNSWESTFDLAYGQTRQGDSKNIKNDDRILLSTKYGRKASSKWNYSILASFRTQMLPGYNYPNDSTIISDWMAPGYFGLSIGMDYKPTSQISVFLSPLSGKLTVVKRQDLADKGSFGVDKATFDGMGNKIKDGKNTLWEAGGLTQITGTFPFNKGKTILTSKLELFSNYLKDPQNIDLIFENTLEVKINSWFTARLFALAIYDDNSKIGTDTDGDGTADKYTAKLQLKEIFGLGIGVKW</sequence>
<reference evidence="1 2" key="1">
    <citation type="submission" date="2016-09" db="EMBL/GenBank/DDBJ databases">
        <authorList>
            <person name="Capua I."/>
            <person name="De Benedictis P."/>
            <person name="Joannis T."/>
            <person name="Lombin L.H."/>
            <person name="Cattoli G."/>
        </authorList>
    </citation>
    <scope>NUCLEOTIDE SEQUENCE [LARGE SCALE GENOMIC DNA]</scope>
    <source>
        <strain evidence="1 2">A7P-90m</strain>
    </source>
</reference>
<dbReference type="OrthoDB" id="1495718at2"/>
<dbReference type="EMBL" id="FMYP01000012">
    <property type="protein sequence ID" value="SDB95580.1"/>
    <property type="molecule type" value="Genomic_DNA"/>
</dbReference>
<dbReference type="AlphaFoldDB" id="A0A1G6HMV6"/>
<dbReference type="STRING" id="1640674.SAMN05216323_101222"/>
<dbReference type="Proteomes" id="UP000199452">
    <property type="component" value="Unassembled WGS sequence"/>
</dbReference>
<dbReference type="InterPro" id="IPR021428">
    <property type="entry name" value="DUF3078"/>
</dbReference>
<evidence type="ECO:0000313" key="1">
    <source>
        <dbReference type="EMBL" id="SDB95580.1"/>
    </source>
</evidence>
<name>A0A1G6HMV6_9BACT</name>
<dbReference type="Pfam" id="PF11276">
    <property type="entry name" value="DUF3078"/>
    <property type="match status" value="1"/>
</dbReference>
<organism evidence="1 2">
    <name type="scientific">Williamwhitmania taraxaci</name>
    <dbReference type="NCBI Taxonomy" id="1640674"/>
    <lineage>
        <taxon>Bacteria</taxon>
        <taxon>Pseudomonadati</taxon>
        <taxon>Bacteroidota</taxon>
        <taxon>Bacteroidia</taxon>
        <taxon>Bacteroidales</taxon>
        <taxon>Williamwhitmaniaceae</taxon>
        <taxon>Williamwhitmania</taxon>
    </lineage>
</organism>
<protein>
    <recommendedName>
        <fullName evidence="3">DUF3078 domain-containing protein</fullName>
    </recommendedName>
</protein>
<accession>A0A1G6HMV6</accession>
<gene>
    <name evidence="1" type="ORF">SAMN05216323_101222</name>
</gene>